<name>A0AAN9KI73_CLITE</name>
<dbReference type="EMBL" id="JAYKXN010000001">
    <property type="protein sequence ID" value="KAK7316693.1"/>
    <property type="molecule type" value="Genomic_DNA"/>
</dbReference>
<keyword evidence="3" id="KW-1185">Reference proteome</keyword>
<evidence type="ECO:0000313" key="2">
    <source>
        <dbReference type="EMBL" id="KAK7316693.1"/>
    </source>
</evidence>
<reference evidence="2 3" key="1">
    <citation type="submission" date="2024-01" db="EMBL/GenBank/DDBJ databases">
        <title>The genomes of 5 underutilized Papilionoideae crops provide insights into root nodulation and disease resistance.</title>
        <authorList>
            <person name="Yuan L."/>
        </authorList>
    </citation>
    <scope>NUCLEOTIDE SEQUENCE [LARGE SCALE GENOMIC DNA]</scope>
    <source>
        <strain evidence="2">LY-2023</strain>
        <tissue evidence="2">Leaf</tissue>
    </source>
</reference>
<evidence type="ECO:0000256" key="1">
    <source>
        <dbReference type="SAM" id="MobiDB-lite"/>
    </source>
</evidence>
<gene>
    <name evidence="2" type="ORF">RJT34_00344</name>
</gene>
<feature type="region of interest" description="Disordered" evidence="1">
    <location>
        <begin position="21"/>
        <end position="75"/>
    </location>
</feature>
<feature type="compositionally biased region" description="Basic and acidic residues" evidence="1">
    <location>
        <begin position="21"/>
        <end position="61"/>
    </location>
</feature>
<sequence length="113" mass="13291">MKSIMKWVDFTIEKIETLVRKRADPDQKTEKRERRTKKNIERVWLEEHEQKEDGSKPETHQNRCQSAQKTECLKKPQTRTTVIEVVDRVFEAMVTGLCRLKGSSKEACQTEQG</sequence>
<accession>A0AAN9KI73</accession>
<protein>
    <submittedName>
        <fullName evidence="2">Uncharacterized protein</fullName>
    </submittedName>
</protein>
<proteinExistence type="predicted"/>
<evidence type="ECO:0000313" key="3">
    <source>
        <dbReference type="Proteomes" id="UP001359559"/>
    </source>
</evidence>
<dbReference type="Proteomes" id="UP001359559">
    <property type="component" value="Unassembled WGS sequence"/>
</dbReference>
<organism evidence="2 3">
    <name type="scientific">Clitoria ternatea</name>
    <name type="common">Butterfly pea</name>
    <dbReference type="NCBI Taxonomy" id="43366"/>
    <lineage>
        <taxon>Eukaryota</taxon>
        <taxon>Viridiplantae</taxon>
        <taxon>Streptophyta</taxon>
        <taxon>Embryophyta</taxon>
        <taxon>Tracheophyta</taxon>
        <taxon>Spermatophyta</taxon>
        <taxon>Magnoliopsida</taxon>
        <taxon>eudicotyledons</taxon>
        <taxon>Gunneridae</taxon>
        <taxon>Pentapetalae</taxon>
        <taxon>rosids</taxon>
        <taxon>fabids</taxon>
        <taxon>Fabales</taxon>
        <taxon>Fabaceae</taxon>
        <taxon>Papilionoideae</taxon>
        <taxon>50 kb inversion clade</taxon>
        <taxon>NPAAA clade</taxon>
        <taxon>indigoferoid/millettioid clade</taxon>
        <taxon>Phaseoleae</taxon>
        <taxon>Clitoria</taxon>
    </lineage>
</organism>
<comment type="caution">
    <text evidence="2">The sequence shown here is derived from an EMBL/GenBank/DDBJ whole genome shotgun (WGS) entry which is preliminary data.</text>
</comment>
<dbReference type="AlphaFoldDB" id="A0AAN9KI73"/>